<organism evidence="4 5">
    <name type="scientific">Dehalogenimonas alkenigignens</name>
    <dbReference type="NCBI Taxonomy" id="1217799"/>
    <lineage>
        <taxon>Bacteria</taxon>
        <taxon>Bacillati</taxon>
        <taxon>Chloroflexota</taxon>
        <taxon>Dehalococcoidia</taxon>
        <taxon>Dehalococcoidales</taxon>
        <taxon>Dehalococcoidaceae</taxon>
        <taxon>Dehalogenimonas</taxon>
    </lineage>
</organism>
<dbReference type="SUPFAM" id="SSF55008">
    <property type="entry name" value="HMA, heavy metal-associated domain"/>
    <property type="match status" value="1"/>
</dbReference>
<dbReference type="AlphaFoldDB" id="A0A0W0GL61"/>
<reference evidence="4 5" key="1">
    <citation type="submission" date="2015-06" db="EMBL/GenBank/DDBJ databases">
        <title>Genome sequence of the organohalide-respiring Dehalogenimonas alkenigignens type strain (IP3-3T).</title>
        <authorList>
            <person name="Key T.A."/>
            <person name="Richmond D.P."/>
            <person name="Bowman K.S."/>
            <person name="Cho Y.-J."/>
            <person name="Chun J."/>
            <person name="da Costa M.S."/>
            <person name="Rainey F.A."/>
            <person name="Moe W.M."/>
        </authorList>
    </citation>
    <scope>NUCLEOTIDE SEQUENCE [LARGE SCALE GENOMIC DNA]</scope>
    <source>
        <strain evidence="4 5">IP3-3</strain>
    </source>
</reference>
<evidence type="ECO:0000259" key="3">
    <source>
        <dbReference type="PROSITE" id="PS50846"/>
    </source>
</evidence>
<dbReference type="OrthoDB" id="9813965at2"/>
<feature type="domain" description="HMA" evidence="3">
    <location>
        <begin position="2"/>
        <end position="68"/>
    </location>
</feature>
<name>A0A0W0GL61_9CHLR</name>
<dbReference type="PANTHER" id="PTHR46594:SF4">
    <property type="entry name" value="P-TYPE CATION-TRANSPORTING ATPASE"/>
    <property type="match status" value="1"/>
</dbReference>
<comment type="caution">
    <text evidence="4">The sequence shown here is derived from an EMBL/GenBank/DDBJ whole genome shotgun (WGS) entry which is preliminary data.</text>
</comment>
<dbReference type="Proteomes" id="UP000053947">
    <property type="component" value="Unassembled WGS sequence"/>
</dbReference>
<evidence type="ECO:0000256" key="1">
    <source>
        <dbReference type="ARBA" id="ARBA00015313"/>
    </source>
</evidence>
<dbReference type="InterPro" id="IPR006121">
    <property type="entry name" value="HMA_dom"/>
</dbReference>
<dbReference type="PROSITE" id="PS01047">
    <property type="entry name" value="HMA_1"/>
    <property type="match status" value="1"/>
</dbReference>
<sequence>MAALNLTVKGMSCGGCVRHVETALKKVAGVGTVTVDLAKSKASVEYDPAKTTPDALKKAVDASGYPTSIGG</sequence>
<dbReference type="CDD" id="cd00371">
    <property type="entry name" value="HMA"/>
    <property type="match status" value="1"/>
</dbReference>
<dbReference type="GO" id="GO:0046872">
    <property type="term" value="F:metal ion binding"/>
    <property type="evidence" value="ECO:0007669"/>
    <property type="project" value="UniProtKB-KW"/>
</dbReference>
<dbReference type="RefSeq" id="WP_058437895.1">
    <property type="nucleotide sequence ID" value="NZ_KQ758903.1"/>
</dbReference>
<evidence type="ECO:0000313" key="4">
    <source>
        <dbReference type="EMBL" id="KTB49306.1"/>
    </source>
</evidence>
<keyword evidence="5" id="KW-1185">Reference proteome</keyword>
<dbReference type="Gene3D" id="3.30.70.100">
    <property type="match status" value="1"/>
</dbReference>
<gene>
    <name evidence="4" type="ORF">DEALK_02190</name>
</gene>
<dbReference type="STRING" id="1217799.DEALK_02190"/>
<dbReference type="PANTHER" id="PTHR46594">
    <property type="entry name" value="P-TYPE CATION-TRANSPORTING ATPASE"/>
    <property type="match status" value="1"/>
</dbReference>
<proteinExistence type="predicted"/>
<dbReference type="EMBL" id="LFDV01000001">
    <property type="protein sequence ID" value="KTB49306.1"/>
    <property type="molecule type" value="Genomic_DNA"/>
</dbReference>
<dbReference type="InterPro" id="IPR036163">
    <property type="entry name" value="HMA_dom_sf"/>
</dbReference>
<protein>
    <recommendedName>
        <fullName evidence="1">Copper chaperone CopZ</fullName>
    </recommendedName>
</protein>
<dbReference type="InterPro" id="IPR001802">
    <property type="entry name" value="MerP/CopZ"/>
</dbReference>
<dbReference type="Pfam" id="PF00403">
    <property type="entry name" value="HMA"/>
    <property type="match status" value="1"/>
</dbReference>
<evidence type="ECO:0000256" key="2">
    <source>
        <dbReference type="ARBA" id="ARBA00022723"/>
    </source>
</evidence>
<dbReference type="InterPro" id="IPR017969">
    <property type="entry name" value="Heavy-metal-associated_CS"/>
</dbReference>
<accession>A0A0W0GL61</accession>
<dbReference type="PROSITE" id="PS50846">
    <property type="entry name" value="HMA_2"/>
    <property type="match status" value="1"/>
</dbReference>
<dbReference type="PRINTS" id="PR00946">
    <property type="entry name" value="HGSCAVENGER"/>
</dbReference>
<dbReference type="FunFam" id="3.30.70.100:FF:000005">
    <property type="entry name" value="Copper-exporting P-type ATPase A"/>
    <property type="match status" value="1"/>
</dbReference>
<keyword evidence="2" id="KW-0479">Metal-binding</keyword>
<evidence type="ECO:0000313" key="5">
    <source>
        <dbReference type="Proteomes" id="UP000053947"/>
    </source>
</evidence>